<proteinExistence type="predicted"/>
<dbReference type="Proteomes" id="UP000444174">
    <property type="component" value="Unassembled WGS sequence"/>
</dbReference>
<dbReference type="InterPro" id="IPR006311">
    <property type="entry name" value="TAT_signal"/>
</dbReference>
<reference evidence="2 3" key="1">
    <citation type="submission" date="2019-10" db="EMBL/GenBank/DDBJ databases">
        <title>Epibacterium sp. nov., isolated from seawater.</title>
        <authorList>
            <person name="Zhang X."/>
            <person name="Li N."/>
        </authorList>
    </citation>
    <scope>NUCLEOTIDE SEQUENCE [LARGE SCALE GENOMIC DNA]</scope>
    <source>
        <strain evidence="2 3">SM1979</strain>
    </source>
</reference>
<feature type="signal peptide" evidence="1">
    <location>
        <begin position="1"/>
        <end position="31"/>
    </location>
</feature>
<evidence type="ECO:0000256" key="1">
    <source>
        <dbReference type="SAM" id="SignalP"/>
    </source>
</evidence>
<keyword evidence="3" id="KW-1185">Reference proteome</keyword>
<evidence type="ECO:0000313" key="3">
    <source>
        <dbReference type="Proteomes" id="UP000444174"/>
    </source>
</evidence>
<protein>
    <submittedName>
        <fullName evidence="2">Uncharacterized protein</fullName>
    </submittedName>
</protein>
<feature type="chain" id="PRO_5032587848" evidence="1">
    <location>
        <begin position="32"/>
        <end position="269"/>
    </location>
</feature>
<dbReference type="EMBL" id="WIBF01000002">
    <property type="protein sequence ID" value="MQQ07649.1"/>
    <property type="molecule type" value="Genomic_DNA"/>
</dbReference>
<comment type="caution">
    <text evidence="2">The sequence shown here is derived from an EMBL/GenBank/DDBJ whole genome shotgun (WGS) entry which is preliminary data.</text>
</comment>
<dbReference type="RefSeq" id="WP_153214579.1">
    <property type="nucleotide sequence ID" value="NZ_WIBF01000002.1"/>
</dbReference>
<gene>
    <name evidence="2" type="ORF">GFB49_04200</name>
</gene>
<dbReference type="PROSITE" id="PS51318">
    <property type="entry name" value="TAT"/>
    <property type="match status" value="1"/>
</dbReference>
<sequence>MPPSPRRLIRRTAPTALATLIALALAPAALAQTAPLYDPSAVPFAPSRLSLDHCPTAAIADPRWSRKTKRDSNANGVSIYSYSFALDRPYWSRHPRPYDQLTVNPHGSLSYHCQKFTGELAGFAERYHASILAMSKREKHRSTHKVRPLQRITHPQFGQIFYFLEEKNTQQGDQTWFYTVDTLTFALKSNGTLMHGRFALSRAPDEALMRVLGLRKTRPGKIVEGTLKTGETLRAKMATTTYRTDKGLVYYFRKRKDNIALFDLVLNAL</sequence>
<keyword evidence="1" id="KW-0732">Signal</keyword>
<organism evidence="2 3">
    <name type="scientific">Tritonibacter litoralis</name>
    <dbReference type="NCBI Taxonomy" id="2662264"/>
    <lineage>
        <taxon>Bacteria</taxon>
        <taxon>Pseudomonadati</taxon>
        <taxon>Pseudomonadota</taxon>
        <taxon>Alphaproteobacteria</taxon>
        <taxon>Rhodobacterales</taxon>
        <taxon>Paracoccaceae</taxon>
        <taxon>Tritonibacter</taxon>
    </lineage>
</organism>
<dbReference type="AlphaFoldDB" id="A0A843YEX3"/>
<name>A0A843YEX3_9RHOB</name>
<evidence type="ECO:0000313" key="2">
    <source>
        <dbReference type="EMBL" id="MQQ07649.1"/>
    </source>
</evidence>
<accession>A0A843YEX3</accession>